<dbReference type="FunFam" id="3.90.1530.30:FF:000001">
    <property type="entry name" value="Chromosome partitioning protein ParB"/>
    <property type="match status" value="1"/>
</dbReference>
<dbReference type="Proteomes" id="UP000230564">
    <property type="component" value="Unassembled WGS sequence"/>
</dbReference>
<dbReference type="FunFam" id="1.10.10.2830:FF:000001">
    <property type="entry name" value="Chromosome partitioning protein ParB"/>
    <property type="match status" value="1"/>
</dbReference>
<gene>
    <name evidence="5" type="ORF">COV55_05030</name>
</gene>
<dbReference type="PANTHER" id="PTHR33375:SF1">
    <property type="entry name" value="CHROMOSOME-PARTITIONING PROTEIN PARB-RELATED"/>
    <property type="match status" value="1"/>
</dbReference>
<evidence type="ECO:0000256" key="2">
    <source>
        <dbReference type="ARBA" id="ARBA00022829"/>
    </source>
</evidence>
<dbReference type="CDD" id="cd16393">
    <property type="entry name" value="SPO0J_N"/>
    <property type="match status" value="1"/>
</dbReference>
<reference evidence="5 6" key="1">
    <citation type="submission" date="2017-09" db="EMBL/GenBank/DDBJ databases">
        <title>Depth-based differentiation of microbial function through sediment-hosted aquifers and enrichment of novel symbionts in the deep terrestrial subsurface.</title>
        <authorList>
            <person name="Probst A.J."/>
            <person name="Ladd B."/>
            <person name="Jarett J.K."/>
            <person name="Geller-Mcgrath D.E."/>
            <person name="Sieber C.M."/>
            <person name="Emerson J.B."/>
            <person name="Anantharaman K."/>
            <person name="Thomas B.C."/>
            <person name="Malmstrom R."/>
            <person name="Stieglmeier M."/>
            <person name="Klingl A."/>
            <person name="Woyke T."/>
            <person name="Ryan C.M."/>
            <person name="Banfield J.F."/>
        </authorList>
    </citation>
    <scope>NUCLEOTIDE SEQUENCE [LARGE SCALE GENOMIC DNA]</scope>
    <source>
        <strain evidence="5">CG11_big_fil_rev_8_21_14_0_20_36_20</strain>
    </source>
</reference>
<dbReference type="Pfam" id="PF17762">
    <property type="entry name" value="HTH_ParB"/>
    <property type="match status" value="1"/>
</dbReference>
<sequence length="353" mass="39947">MPLKLNEVKDILLSKIILNADQPRQTFLDETIKELAMSIKREGVLQPIIVRPALKKGSYEVVVGARRFRAAEIAGLKKIPAIITSFDDLKSYEIALIENIQREDLTIFEEAIAIFNLMKNSGHETVDAVSQCIGKSARFIRDRLKILQLPETIQKKVASKDINIGQAVIISKVPNRKDQEKVTKAVIANKLTTEETEALVMNKTVQLHRKLKIGDTLSPVKVLERLHALLTIVETSQWPVMDDETRLSVSELFDSLATSFKNLASDIRSNGVSDQSAIEMKEIINDIGKGYAAINLLFYLGEADKRIRQFVLTNYESKYQERLCVSLKQLAETLAARLERLPKKFFKQKRSKK</sequence>
<dbReference type="SUPFAM" id="SSF109709">
    <property type="entry name" value="KorB DNA-binding domain-like"/>
    <property type="match status" value="1"/>
</dbReference>
<comment type="caution">
    <text evidence="5">The sequence shown here is derived from an EMBL/GenBank/DDBJ whole genome shotgun (WGS) entry which is preliminary data.</text>
</comment>
<organism evidence="5 6">
    <name type="scientific">Candidatus Komeilibacteria bacterium CG11_big_fil_rev_8_21_14_0_20_36_20</name>
    <dbReference type="NCBI Taxonomy" id="1974477"/>
    <lineage>
        <taxon>Bacteria</taxon>
        <taxon>Candidatus Komeiliibacteriota</taxon>
    </lineage>
</organism>
<dbReference type="InterPro" id="IPR036086">
    <property type="entry name" value="ParB/Sulfiredoxin_sf"/>
</dbReference>
<dbReference type="GO" id="GO:0005694">
    <property type="term" value="C:chromosome"/>
    <property type="evidence" value="ECO:0007669"/>
    <property type="project" value="TreeGrafter"/>
</dbReference>
<evidence type="ECO:0000256" key="1">
    <source>
        <dbReference type="ARBA" id="ARBA00006295"/>
    </source>
</evidence>
<dbReference type="InterPro" id="IPR004437">
    <property type="entry name" value="ParB/RepB/Spo0J"/>
</dbReference>
<evidence type="ECO:0000259" key="4">
    <source>
        <dbReference type="SMART" id="SM00470"/>
    </source>
</evidence>
<dbReference type="PANTHER" id="PTHR33375">
    <property type="entry name" value="CHROMOSOME-PARTITIONING PROTEIN PARB-RELATED"/>
    <property type="match status" value="1"/>
</dbReference>
<protein>
    <recommendedName>
        <fullName evidence="4">ParB-like N-terminal domain-containing protein</fullName>
    </recommendedName>
</protein>
<feature type="domain" description="ParB-like N-terminal" evidence="4">
    <location>
        <begin position="9"/>
        <end position="100"/>
    </location>
</feature>
<keyword evidence="3" id="KW-0238">DNA-binding</keyword>
<dbReference type="InterPro" id="IPR003115">
    <property type="entry name" value="ParB_N"/>
</dbReference>
<proteinExistence type="inferred from homology"/>
<dbReference type="NCBIfam" id="TIGR00180">
    <property type="entry name" value="parB_part"/>
    <property type="match status" value="1"/>
</dbReference>
<evidence type="ECO:0000256" key="3">
    <source>
        <dbReference type="ARBA" id="ARBA00023125"/>
    </source>
</evidence>
<dbReference type="Gene3D" id="3.90.1530.30">
    <property type="match status" value="1"/>
</dbReference>
<dbReference type="EMBL" id="PCWQ01000023">
    <property type="protein sequence ID" value="PIR06063.1"/>
    <property type="molecule type" value="Genomic_DNA"/>
</dbReference>
<dbReference type="InterPro" id="IPR041468">
    <property type="entry name" value="HTH_ParB/Spo0J"/>
</dbReference>
<dbReference type="SUPFAM" id="SSF110849">
    <property type="entry name" value="ParB/Sulfiredoxin"/>
    <property type="match status" value="1"/>
</dbReference>
<evidence type="ECO:0000313" key="6">
    <source>
        <dbReference type="Proteomes" id="UP000230564"/>
    </source>
</evidence>
<name>A0A2H0NAZ6_9BACT</name>
<comment type="similarity">
    <text evidence="1">Belongs to the ParB family.</text>
</comment>
<dbReference type="GO" id="GO:0007059">
    <property type="term" value="P:chromosome segregation"/>
    <property type="evidence" value="ECO:0007669"/>
    <property type="project" value="UniProtKB-KW"/>
</dbReference>
<dbReference type="InterPro" id="IPR050336">
    <property type="entry name" value="Chromosome_partition/occlusion"/>
</dbReference>
<dbReference type="Gene3D" id="1.10.10.2830">
    <property type="match status" value="1"/>
</dbReference>
<evidence type="ECO:0000313" key="5">
    <source>
        <dbReference type="EMBL" id="PIR06063.1"/>
    </source>
</evidence>
<dbReference type="Pfam" id="PF02195">
    <property type="entry name" value="ParB_N"/>
    <property type="match status" value="1"/>
</dbReference>
<dbReference type="SMART" id="SM00470">
    <property type="entry name" value="ParB"/>
    <property type="match status" value="1"/>
</dbReference>
<dbReference type="GO" id="GO:0003677">
    <property type="term" value="F:DNA binding"/>
    <property type="evidence" value="ECO:0007669"/>
    <property type="project" value="UniProtKB-KW"/>
</dbReference>
<keyword evidence="2" id="KW-0159">Chromosome partition</keyword>
<dbReference type="AlphaFoldDB" id="A0A2H0NAZ6"/>
<accession>A0A2H0NAZ6</accession>